<name>A0A1A9HW73_9CHLA</name>
<dbReference type="STRING" id="1806891.Cs308_0500"/>
<dbReference type="Proteomes" id="UP000078162">
    <property type="component" value="Chromosome"/>
</dbReference>
<reference evidence="2" key="1">
    <citation type="submission" date="2016-03" db="EMBL/GenBank/DDBJ databases">
        <title>Culture-independent genomics supports pathogen discovery for uncultivable bacteria within the genus Chlamydia.</title>
        <authorList>
            <person name="Taylor-Brown A."/>
            <person name="Bachmann N.L."/>
            <person name="Borel N."/>
            <person name="Polkinghorne A."/>
        </authorList>
    </citation>
    <scope>NUCLEOTIDE SEQUENCE [LARGE SCALE GENOMIC DNA]</scope>
    <source>
        <strain evidence="2">2742-308</strain>
    </source>
</reference>
<dbReference type="KEGG" id="csaz:Cs308_0500"/>
<gene>
    <name evidence="1" type="ORF">Cs308_0500</name>
</gene>
<dbReference type="AlphaFoldDB" id="A0A1A9HW73"/>
<protein>
    <submittedName>
        <fullName evidence="1">Uncharacterized protein</fullName>
    </submittedName>
</protein>
<sequence>MKIWYNVINLFLILTKRDEKVYLQIYFRGIFIINGPKQLLPQNS</sequence>
<evidence type="ECO:0000313" key="2">
    <source>
        <dbReference type="Proteomes" id="UP000078162"/>
    </source>
</evidence>
<dbReference type="EMBL" id="CP014639">
    <property type="protein sequence ID" value="ANH78671.1"/>
    <property type="molecule type" value="Genomic_DNA"/>
</dbReference>
<evidence type="ECO:0000313" key="1">
    <source>
        <dbReference type="EMBL" id="ANH78671.1"/>
    </source>
</evidence>
<accession>A0A1A9HW73</accession>
<dbReference type="PATRIC" id="fig|1806891.3.peg.492"/>
<organism evidence="1 2">
    <name type="scientific">Candidatus Chlamydia sanziniae</name>
    <dbReference type="NCBI Taxonomy" id="1806891"/>
    <lineage>
        <taxon>Bacteria</taxon>
        <taxon>Pseudomonadati</taxon>
        <taxon>Chlamydiota</taxon>
        <taxon>Chlamydiia</taxon>
        <taxon>Chlamydiales</taxon>
        <taxon>Chlamydiaceae</taxon>
        <taxon>Chlamydia/Chlamydophila group</taxon>
        <taxon>Chlamydia</taxon>
    </lineage>
</organism>
<keyword evidence="2" id="KW-1185">Reference proteome</keyword>
<proteinExistence type="predicted"/>